<comment type="caution">
    <text evidence="4">The sequence shown here is derived from an EMBL/GenBank/DDBJ whole genome shotgun (WGS) entry which is preliminary data.</text>
</comment>
<dbReference type="Proteomes" id="UP000179807">
    <property type="component" value="Unassembled WGS sequence"/>
</dbReference>
<gene>
    <name evidence="4" type="ORF">TRFO_00829</name>
</gene>
<accession>A0A1J4L6E2</accession>
<dbReference type="InterPro" id="IPR032675">
    <property type="entry name" value="LRR_dom_sf"/>
</dbReference>
<protein>
    <recommendedName>
        <fullName evidence="3">U2A'/phosphoprotein 32 family A C-terminal domain-containing protein</fullName>
    </recommendedName>
</protein>
<dbReference type="OrthoDB" id="676979at2759"/>
<feature type="compositionally biased region" description="Polar residues" evidence="2">
    <location>
        <begin position="388"/>
        <end position="403"/>
    </location>
</feature>
<dbReference type="Pfam" id="PF14580">
    <property type="entry name" value="LRR_9"/>
    <property type="match status" value="1"/>
</dbReference>
<feature type="region of interest" description="Disordered" evidence="2">
    <location>
        <begin position="379"/>
        <end position="417"/>
    </location>
</feature>
<evidence type="ECO:0000313" key="5">
    <source>
        <dbReference type="Proteomes" id="UP000179807"/>
    </source>
</evidence>
<feature type="compositionally biased region" description="Polar residues" evidence="2">
    <location>
        <begin position="319"/>
        <end position="336"/>
    </location>
</feature>
<dbReference type="PROSITE" id="PS51450">
    <property type="entry name" value="LRR"/>
    <property type="match status" value="2"/>
</dbReference>
<feature type="region of interest" description="Disordered" evidence="2">
    <location>
        <begin position="244"/>
        <end position="297"/>
    </location>
</feature>
<dbReference type="Gene3D" id="3.80.10.10">
    <property type="entry name" value="Ribonuclease Inhibitor"/>
    <property type="match status" value="1"/>
</dbReference>
<name>A0A1J4L6E2_9EUKA</name>
<feature type="region of interest" description="Disordered" evidence="2">
    <location>
        <begin position="185"/>
        <end position="209"/>
    </location>
</feature>
<dbReference type="InterPro" id="IPR040091">
    <property type="entry name" value="LRRC56"/>
</dbReference>
<dbReference type="SMART" id="SM00365">
    <property type="entry name" value="LRR_SD22"/>
    <property type="match status" value="3"/>
</dbReference>
<dbReference type="EMBL" id="MLAK01000001">
    <property type="protein sequence ID" value="OHT17580.1"/>
    <property type="molecule type" value="Genomic_DNA"/>
</dbReference>
<proteinExistence type="predicted"/>
<feature type="compositionally biased region" description="Low complexity" evidence="2">
    <location>
        <begin position="247"/>
        <end position="267"/>
    </location>
</feature>
<dbReference type="RefSeq" id="XP_068370716.1">
    <property type="nucleotide sequence ID" value="XM_068489735.1"/>
</dbReference>
<sequence length="417" mass="46383">MIKDCILIFANSDFPIRTDDLLSYDGDQDFNSLVSLEAKVDTRDFTLSFLGDTFPNIKKLRLNNSIIPSVRDIGCTLVNLRFLSLARCNISSLDGIATISQNLEELYLAFNKIPDVCDLMGMEKLKIVDLEDNLITNLDNIEILNLCTGLRALTMAGNPAAEVPDYREKVAKLLPQLIYLDEKRIKPKTPRKKKTNTCPAPIPSRSTSMDQIQINEIDKQSKQHNMANLSKLSSRSTSHEIFNLEKNSNSQQSNTSNSCLSSNLSMDEGNKETNDNNEGNDGNQSSLVHSDEKQSPMKGPVKALILDSSQKNTPKHGSQKSVSFATTLPLPSTQENVPGVRISTLTDEEKKSDGEHIMTELVEDLVEDRPPTSRGFYGNNAFKGLGKSPNQKQKTQKIFQSTMPRIVRPMSAKGRPF</sequence>
<dbReference type="InterPro" id="IPR001611">
    <property type="entry name" value="Leu-rich_rpt"/>
</dbReference>
<feature type="compositionally biased region" description="Basic residues" evidence="2">
    <location>
        <begin position="185"/>
        <end position="195"/>
    </location>
</feature>
<reference evidence="4" key="1">
    <citation type="submission" date="2016-10" db="EMBL/GenBank/DDBJ databases">
        <authorList>
            <person name="Benchimol M."/>
            <person name="Almeida L.G."/>
            <person name="Vasconcelos A.T."/>
            <person name="Perreira-Neves A."/>
            <person name="Rosa I.A."/>
            <person name="Tasca T."/>
            <person name="Bogo M.R."/>
            <person name="de Souza W."/>
        </authorList>
    </citation>
    <scope>NUCLEOTIDE SEQUENCE [LARGE SCALE GENOMIC DNA]</scope>
    <source>
        <strain evidence="4">K</strain>
    </source>
</reference>
<feature type="region of interest" description="Disordered" evidence="2">
    <location>
        <begin position="309"/>
        <end position="340"/>
    </location>
</feature>
<dbReference type="VEuPathDB" id="TrichDB:TRFO_00829"/>
<evidence type="ECO:0000256" key="1">
    <source>
        <dbReference type="ARBA" id="ARBA00022737"/>
    </source>
</evidence>
<dbReference type="PANTHER" id="PTHR22708:SF0">
    <property type="entry name" value="LEUCINE-RICH REPEAT-CONTAINING PROTEIN 56"/>
    <property type="match status" value="1"/>
</dbReference>
<dbReference type="PANTHER" id="PTHR22708">
    <property type="entry name" value="LEUCINE-RICH REPEAT-CONTAINING PROTEIN 56"/>
    <property type="match status" value="1"/>
</dbReference>
<keyword evidence="5" id="KW-1185">Reference proteome</keyword>
<keyword evidence="1" id="KW-0677">Repeat</keyword>
<dbReference type="AlphaFoldDB" id="A0A1J4L6E2"/>
<evidence type="ECO:0000256" key="2">
    <source>
        <dbReference type="SAM" id="MobiDB-lite"/>
    </source>
</evidence>
<dbReference type="SMART" id="SM00446">
    <property type="entry name" value="LRRcap"/>
    <property type="match status" value="1"/>
</dbReference>
<feature type="domain" description="U2A'/phosphoprotein 32 family A C-terminal" evidence="3">
    <location>
        <begin position="163"/>
        <end position="181"/>
    </location>
</feature>
<dbReference type="SUPFAM" id="SSF52058">
    <property type="entry name" value="L domain-like"/>
    <property type="match status" value="1"/>
</dbReference>
<evidence type="ECO:0000259" key="3">
    <source>
        <dbReference type="SMART" id="SM00446"/>
    </source>
</evidence>
<dbReference type="GeneID" id="94824439"/>
<dbReference type="InterPro" id="IPR003603">
    <property type="entry name" value="U2A'_phosphoprotein32A_C"/>
</dbReference>
<evidence type="ECO:0000313" key="4">
    <source>
        <dbReference type="EMBL" id="OHT17580.1"/>
    </source>
</evidence>
<organism evidence="4 5">
    <name type="scientific">Tritrichomonas foetus</name>
    <dbReference type="NCBI Taxonomy" id="1144522"/>
    <lineage>
        <taxon>Eukaryota</taxon>
        <taxon>Metamonada</taxon>
        <taxon>Parabasalia</taxon>
        <taxon>Tritrichomonadida</taxon>
        <taxon>Tritrichomonadidae</taxon>
        <taxon>Tritrichomonas</taxon>
    </lineage>
</organism>